<keyword evidence="5 12" id="KW-0547">Nucleotide-binding</keyword>
<dbReference type="Gene3D" id="3.40.50.300">
    <property type="entry name" value="P-loop containing nucleotide triphosphate hydrolases"/>
    <property type="match status" value="1"/>
</dbReference>
<evidence type="ECO:0000256" key="4">
    <source>
        <dbReference type="ARBA" id="ARBA00022475"/>
    </source>
</evidence>
<dbReference type="Gene3D" id="2.40.10.170">
    <property type="match status" value="1"/>
</dbReference>
<dbReference type="InterPro" id="IPR024034">
    <property type="entry name" value="ATPase_F1/V1_b/a_C"/>
</dbReference>
<dbReference type="EC" id="7.1.2.2" evidence="12"/>
<keyword evidence="8 12" id="KW-0406">Ion transport</keyword>
<comment type="function">
    <text evidence="12">Produces ATP from ADP in the presence of a proton gradient across the membrane. The catalytic sites are hosted primarily by the beta subunits.</text>
</comment>
<dbReference type="InterPro" id="IPR003593">
    <property type="entry name" value="AAA+_ATPase"/>
</dbReference>
<keyword evidence="3 12" id="KW-0813">Transport</keyword>
<dbReference type="Pfam" id="PF02874">
    <property type="entry name" value="ATP-synt_ab_N"/>
    <property type="match status" value="1"/>
</dbReference>
<evidence type="ECO:0000256" key="10">
    <source>
        <dbReference type="ARBA" id="ARBA00023196"/>
    </source>
</evidence>
<dbReference type="GO" id="GO:0046933">
    <property type="term" value="F:proton-transporting ATP synthase activity, rotational mechanism"/>
    <property type="evidence" value="ECO:0007669"/>
    <property type="project" value="UniProtKB-UniRule"/>
</dbReference>
<evidence type="ECO:0000256" key="8">
    <source>
        <dbReference type="ARBA" id="ARBA00023065"/>
    </source>
</evidence>
<dbReference type="OrthoDB" id="9803053at2"/>
<evidence type="ECO:0000256" key="1">
    <source>
        <dbReference type="ARBA" id="ARBA00004170"/>
    </source>
</evidence>
<dbReference type="GO" id="GO:0016787">
    <property type="term" value="F:hydrolase activity"/>
    <property type="evidence" value="ECO:0007669"/>
    <property type="project" value="UniProtKB-KW"/>
</dbReference>
<keyword evidence="9 12" id="KW-0472">Membrane</keyword>
<evidence type="ECO:0000313" key="14">
    <source>
        <dbReference type="EMBL" id="RVU54370.1"/>
    </source>
</evidence>
<accession>A0A437S5T1</accession>
<evidence type="ECO:0000256" key="2">
    <source>
        <dbReference type="ARBA" id="ARBA00008936"/>
    </source>
</evidence>
<proteinExistence type="inferred from homology"/>
<dbReference type="CDD" id="cd18110">
    <property type="entry name" value="ATP-synt_F1_beta_C"/>
    <property type="match status" value="1"/>
</dbReference>
<feature type="domain" description="AAA+ ATPase" evidence="13">
    <location>
        <begin position="145"/>
        <end position="326"/>
    </location>
</feature>
<comment type="subcellular location">
    <subcellularLocation>
        <location evidence="12">Cell membrane</location>
        <topology evidence="12">Peripheral membrane protein</topology>
    </subcellularLocation>
    <subcellularLocation>
        <location evidence="1">Membrane</location>
        <topology evidence="1">Peripheral membrane protein</topology>
    </subcellularLocation>
</comment>
<name>A0A437S5T1_9FIRM</name>
<dbReference type="Pfam" id="PF22919">
    <property type="entry name" value="ATP-synt_VA_C"/>
    <property type="match status" value="1"/>
</dbReference>
<dbReference type="AlphaFoldDB" id="A0A437S5T1"/>
<dbReference type="GO" id="GO:0045259">
    <property type="term" value="C:proton-transporting ATP synthase complex"/>
    <property type="evidence" value="ECO:0007669"/>
    <property type="project" value="UniProtKB-KW"/>
</dbReference>
<sequence length="472" mass="51504">MVKSSVGHVTQIIGAVVDIKFEENRVPTISHAVNIENGDDIVVAEVMQQLGDGMVRCIAMGPTEGMPRGVRAINTGSPITVPVGENTLGRIFNVLGETVDGGSAPKTEERWAIHRKAPSLTEQSEGTEVLETGIKAIDLLCPYLKGGKIGLFGGAGVGKTVLIMELIRNIATVHGGYSVFTGVGERTREGNDLYHEMIESNVIDKTALVFGQMNEPPGARMRVALSGLTMAEYFRDVEDQDVLFFVDNIFRFVQAGSEVSALLGRMPSAVGYQPTLANEMGVLQERIASTKTGSITSVQAVYVPADDLTDPAPATTFTHLDATTVLSRRIVEQGIYPAVDPLESSSRILDPMILGNHHHYIAREVQKVLQHYEDLQDIIAILGIDELSDGDKLTVERARKIQRFLSQPFFSAENFTGTPGEYVPLEETLRGFEEILDGKHDDIPEQFFFNTGTIDQVVERFKESGEVEKGGN</sequence>
<evidence type="ECO:0000313" key="15">
    <source>
        <dbReference type="Proteomes" id="UP000288812"/>
    </source>
</evidence>
<dbReference type="InterPro" id="IPR055190">
    <property type="entry name" value="ATP-synt_VA_C"/>
</dbReference>
<keyword evidence="4 12" id="KW-1003">Cell membrane</keyword>
<dbReference type="Gene3D" id="1.10.1140.10">
    <property type="entry name" value="Bovine Mitochondrial F1-atpase, Atp Synthase Beta Chain, Chain D, domain 3"/>
    <property type="match status" value="1"/>
</dbReference>
<feature type="binding site" evidence="12">
    <location>
        <begin position="153"/>
        <end position="160"/>
    </location>
    <ligand>
        <name>ATP</name>
        <dbReference type="ChEBI" id="CHEBI:30616"/>
    </ligand>
</feature>
<dbReference type="FunFam" id="3.40.50.300:FF:000004">
    <property type="entry name" value="ATP synthase subunit beta"/>
    <property type="match status" value="1"/>
</dbReference>
<evidence type="ECO:0000256" key="12">
    <source>
        <dbReference type="HAMAP-Rule" id="MF_01347"/>
    </source>
</evidence>
<dbReference type="RefSeq" id="WP_127724902.1">
    <property type="nucleotide sequence ID" value="NZ_RLIH01000011.1"/>
</dbReference>
<keyword evidence="15" id="KW-1185">Reference proteome</keyword>
<dbReference type="InterPro" id="IPR000194">
    <property type="entry name" value="ATPase_F1/V1/A1_a/bsu_nucl-bd"/>
</dbReference>
<keyword evidence="11 12" id="KW-0066">ATP synthesis</keyword>
<dbReference type="GO" id="GO:0005524">
    <property type="term" value="F:ATP binding"/>
    <property type="evidence" value="ECO:0007669"/>
    <property type="project" value="UniProtKB-UniRule"/>
</dbReference>
<comment type="catalytic activity">
    <reaction evidence="12">
        <text>ATP + H2O + 4 H(+)(in) = ADP + phosphate + 5 H(+)(out)</text>
        <dbReference type="Rhea" id="RHEA:57720"/>
        <dbReference type="ChEBI" id="CHEBI:15377"/>
        <dbReference type="ChEBI" id="CHEBI:15378"/>
        <dbReference type="ChEBI" id="CHEBI:30616"/>
        <dbReference type="ChEBI" id="CHEBI:43474"/>
        <dbReference type="ChEBI" id="CHEBI:456216"/>
        <dbReference type="EC" id="7.1.2.2"/>
    </reaction>
</comment>
<dbReference type="CDD" id="cd18115">
    <property type="entry name" value="ATP-synt_F1_beta_N"/>
    <property type="match status" value="1"/>
</dbReference>
<dbReference type="SMART" id="SM00382">
    <property type="entry name" value="AAA"/>
    <property type="match status" value="1"/>
</dbReference>
<dbReference type="InterPro" id="IPR027417">
    <property type="entry name" value="P-loop_NTPase"/>
</dbReference>
<protein>
    <recommendedName>
        <fullName evidence="12">ATP synthase subunit beta</fullName>
        <ecNumber evidence="12">7.1.2.2</ecNumber>
    </recommendedName>
    <alternativeName>
        <fullName evidence="12">ATP synthase F1 sector subunit beta</fullName>
    </alternativeName>
    <alternativeName>
        <fullName evidence="12">F-ATPase subunit beta</fullName>
    </alternativeName>
</protein>
<keyword evidence="12" id="KW-0375">Hydrogen ion transport</keyword>
<evidence type="ECO:0000256" key="3">
    <source>
        <dbReference type="ARBA" id="ARBA00022448"/>
    </source>
</evidence>
<dbReference type="HAMAP" id="MF_01347">
    <property type="entry name" value="ATP_synth_beta_bact"/>
    <property type="match status" value="1"/>
</dbReference>
<evidence type="ECO:0000256" key="9">
    <source>
        <dbReference type="ARBA" id="ARBA00023136"/>
    </source>
</evidence>
<dbReference type="PROSITE" id="PS00152">
    <property type="entry name" value="ATPASE_ALPHA_BETA"/>
    <property type="match status" value="1"/>
</dbReference>
<evidence type="ECO:0000256" key="7">
    <source>
        <dbReference type="ARBA" id="ARBA00022967"/>
    </source>
</evidence>
<comment type="similarity">
    <text evidence="2 12">Belongs to the ATPase alpha/beta chains family.</text>
</comment>
<dbReference type="GO" id="GO:0005886">
    <property type="term" value="C:plasma membrane"/>
    <property type="evidence" value="ECO:0007669"/>
    <property type="project" value="UniProtKB-SubCell"/>
</dbReference>
<keyword evidence="14" id="KW-0378">Hydrolase</keyword>
<dbReference type="SUPFAM" id="SSF50615">
    <property type="entry name" value="N-terminal domain of alpha and beta subunits of F1 ATP synthase"/>
    <property type="match status" value="1"/>
</dbReference>
<evidence type="ECO:0000256" key="11">
    <source>
        <dbReference type="ARBA" id="ARBA00023310"/>
    </source>
</evidence>
<reference evidence="14 15" key="1">
    <citation type="submission" date="2018-11" db="EMBL/GenBank/DDBJ databases">
        <title>Genome sequencing and assembly of Anaerosphaera sp. nov., GS7-6-2.</title>
        <authorList>
            <person name="Rettenmaier R."/>
            <person name="Liebl W."/>
            <person name="Zverlov V."/>
        </authorList>
    </citation>
    <scope>NUCLEOTIDE SEQUENCE [LARGE SCALE GENOMIC DNA]</scope>
    <source>
        <strain evidence="14 15">GS7-6-2</strain>
    </source>
</reference>
<dbReference type="NCBIfam" id="TIGR01039">
    <property type="entry name" value="atpD"/>
    <property type="match status" value="1"/>
</dbReference>
<dbReference type="Proteomes" id="UP000288812">
    <property type="component" value="Unassembled WGS sequence"/>
</dbReference>
<dbReference type="PANTHER" id="PTHR15184:SF71">
    <property type="entry name" value="ATP SYNTHASE SUBUNIT BETA, MITOCHONDRIAL"/>
    <property type="match status" value="1"/>
</dbReference>
<evidence type="ECO:0000259" key="13">
    <source>
        <dbReference type="SMART" id="SM00382"/>
    </source>
</evidence>
<dbReference type="SUPFAM" id="SSF52540">
    <property type="entry name" value="P-loop containing nucleoside triphosphate hydrolases"/>
    <property type="match status" value="1"/>
</dbReference>
<dbReference type="InterPro" id="IPR050053">
    <property type="entry name" value="ATPase_alpha/beta_chains"/>
</dbReference>
<dbReference type="InterPro" id="IPR020003">
    <property type="entry name" value="ATPase_a/bsu_AS"/>
</dbReference>
<dbReference type="PANTHER" id="PTHR15184">
    <property type="entry name" value="ATP SYNTHASE"/>
    <property type="match status" value="1"/>
</dbReference>
<dbReference type="InterPro" id="IPR005722">
    <property type="entry name" value="ATP_synth_F1_bsu"/>
</dbReference>
<dbReference type="CDD" id="cd01133">
    <property type="entry name" value="F1-ATPase_beta_CD"/>
    <property type="match status" value="1"/>
</dbReference>
<dbReference type="SUPFAM" id="SSF47917">
    <property type="entry name" value="C-terminal domain of alpha and beta subunits of F1 ATP synthase"/>
    <property type="match status" value="1"/>
</dbReference>
<dbReference type="InterPro" id="IPR004100">
    <property type="entry name" value="ATPase_F1/V1/A1_a/bsu_N"/>
</dbReference>
<evidence type="ECO:0000256" key="6">
    <source>
        <dbReference type="ARBA" id="ARBA00022840"/>
    </source>
</evidence>
<evidence type="ECO:0000256" key="5">
    <source>
        <dbReference type="ARBA" id="ARBA00022741"/>
    </source>
</evidence>
<dbReference type="Pfam" id="PF00006">
    <property type="entry name" value="ATP-synt_ab"/>
    <property type="match status" value="1"/>
</dbReference>
<comment type="caution">
    <text evidence="14">The sequence shown here is derived from an EMBL/GenBank/DDBJ whole genome shotgun (WGS) entry which is preliminary data.</text>
</comment>
<dbReference type="FunFam" id="1.10.1140.10:FF:000001">
    <property type="entry name" value="ATP synthase subunit beta"/>
    <property type="match status" value="1"/>
</dbReference>
<keyword evidence="6 12" id="KW-0067">ATP-binding</keyword>
<dbReference type="EMBL" id="RLIH01000011">
    <property type="protein sequence ID" value="RVU54370.1"/>
    <property type="molecule type" value="Genomic_DNA"/>
</dbReference>
<keyword evidence="7 12" id="KW-1278">Translocase</keyword>
<organism evidence="14 15">
    <name type="scientific">Anaerosphaera multitolerans</name>
    <dbReference type="NCBI Taxonomy" id="2487351"/>
    <lineage>
        <taxon>Bacteria</taxon>
        <taxon>Bacillati</taxon>
        <taxon>Bacillota</taxon>
        <taxon>Tissierellia</taxon>
        <taxon>Tissierellales</taxon>
        <taxon>Peptoniphilaceae</taxon>
        <taxon>Anaerosphaera</taxon>
    </lineage>
</organism>
<gene>
    <name evidence="12 14" type="primary">atpD</name>
    <name evidence="14" type="ORF">EF514_07950</name>
</gene>
<keyword evidence="10 12" id="KW-0139">CF(1)</keyword>
<dbReference type="InterPro" id="IPR036121">
    <property type="entry name" value="ATPase_F1/V1/A1_a/bsu_N_sf"/>
</dbReference>